<dbReference type="PANTHER" id="PTHR43705">
    <property type="entry name" value="HYDROXYACYLGLUTATHIONE HYDROLASE"/>
    <property type="match status" value="1"/>
</dbReference>
<evidence type="ECO:0000256" key="2">
    <source>
        <dbReference type="ARBA" id="ARBA00004963"/>
    </source>
</evidence>
<keyword evidence="5 7" id="KW-0378">Hydrolase</keyword>
<protein>
    <recommendedName>
        <fullName evidence="7">Hydroxyacylglutathione hydrolase</fullName>
        <ecNumber evidence="7">3.1.2.6</ecNumber>
    </recommendedName>
    <alternativeName>
        <fullName evidence="7">Glyoxalase II</fullName>
        <shortName evidence="7">Glx II</shortName>
    </alternativeName>
</protein>
<dbReference type="SMART" id="SM00849">
    <property type="entry name" value="Lactamase_B"/>
    <property type="match status" value="1"/>
</dbReference>
<keyword evidence="4 7" id="KW-0479">Metal-binding</keyword>
<dbReference type="InterPro" id="IPR017782">
    <property type="entry name" value="Hydroxyacylglutathione_Hdrlase"/>
</dbReference>
<dbReference type="SUPFAM" id="SSF56281">
    <property type="entry name" value="Metallo-hydrolase/oxidoreductase"/>
    <property type="match status" value="1"/>
</dbReference>
<evidence type="ECO:0000256" key="3">
    <source>
        <dbReference type="ARBA" id="ARBA00006759"/>
    </source>
</evidence>
<feature type="binding site" evidence="7">
    <location>
        <position position="57"/>
    </location>
    <ligand>
        <name>Zn(2+)</name>
        <dbReference type="ChEBI" id="CHEBI:29105"/>
        <label>1</label>
    </ligand>
</feature>
<dbReference type="HAMAP" id="MF_01374">
    <property type="entry name" value="Glyoxalase_2"/>
    <property type="match status" value="1"/>
</dbReference>
<dbReference type="InterPro" id="IPR001279">
    <property type="entry name" value="Metallo-B-lactamas"/>
</dbReference>
<comment type="subunit">
    <text evidence="7">Monomer.</text>
</comment>
<comment type="function">
    <text evidence="7">Thiolesterase that catalyzes the hydrolysis of S-D-lactoyl-glutathione to form glutathione and D-lactic acid.</text>
</comment>
<organism evidence="9 10">
    <name type="scientific">Kistimonas scapharcae</name>
    <dbReference type="NCBI Taxonomy" id="1036133"/>
    <lineage>
        <taxon>Bacteria</taxon>
        <taxon>Pseudomonadati</taxon>
        <taxon>Pseudomonadota</taxon>
        <taxon>Gammaproteobacteria</taxon>
        <taxon>Oceanospirillales</taxon>
        <taxon>Endozoicomonadaceae</taxon>
        <taxon>Kistimonas</taxon>
    </lineage>
</organism>
<reference evidence="10" key="1">
    <citation type="journal article" date="2019" name="Int. J. Syst. Evol. Microbiol.">
        <title>The Global Catalogue of Microorganisms (GCM) 10K type strain sequencing project: providing services to taxonomists for standard genome sequencing and annotation.</title>
        <authorList>
            <consortium name="The Broad Institute Genomics Platform"/>
            <consortium name="The Broad Institute Genome Sequencing Center for Infectious Disease"/>
            <person name="Wu L."/>
            <person name="Ma J."/>
        </authorList>
    </citation>
    <scope>NUCLEOTIDE SEQUENCE [LARGE SCALE GENOMIC DNA]</scope>
    <source>
        <strain evidence="10">JCM 17805</strain>
    </source>
</reference>
<dbReference type="RefSeq" id="WP_345194591.1">
    <property type="nucleotide sequence ID" value="NZ_BAABFL010000112.1"/>
</dbReference>
<evidence type="ECO:0000313" key="10">
    <source>
        <dbReference type="Proteomes" id="UP001500604"/>
    </source>
</evidence>
<dbReference type="InterPro" id="IPR036866">
    <property type="entry name" value="RibonucZ/Hydroxyglut_hydro"/>
</dbReference>
<name>A0ABP8UYP6_9GAMM</name>
<proteinExistence type="inferred from homology"/>
<accession>A0ABP8UYP6</accession>
<comment type="catalytic activity">
    <reaction evidence="1 7">
        <text>an S-(2-hydroxyacyl)glutathione + H2O = a 2-hydroxy carboxylate + glutathione + H(+)</text>
        <dbReference type="Rhea" id="RHEA:21864"/>
        <dbReference type="ChEBI" id="CHEBI:15377"/>
        <dbReference type="ChEBI" id="CHEBI:15378"/>
        <dbReference type="ChEBI" id="CHEBI:57925"/>
        <dbReference type="ChEBI" id="CHEBI:58896"/>
        <dbReference type="ChEBI" id="CHEBI:71261"/>
        <dbReference type="EC" id="3.1.2.6"/>
    </reaction>
</comment>
<dbReference type="Proteomes" id="UP001500604">
    <property type="component" value="Unassembled WGS sequence"/>
</dbReference>
<feature type="binding site" evidence="7">
    <location>
        <position position="59"/>
    </location>
    <ligand>
        <name>Zn(2+)</name>
        <dbReference type="ChEBI" id="CHEBI:29105"/>
        <label>2</label>
    </ligand>
</feature>
<evidence type="ECO:0000256" key="1">
    <source>
        <dbReference type="ARBA" id="ARBA00001623"/>
    </source>
</evidence>
<comment type="caution">
    <text evidence="9">The sequence shown here is derived from an EMBL/GenBank/DDBJ whole genome shotgun (WGS) entry which is preliminary data.</text>
</comment>
<feature type="binding site" evidence="7">
    <location>
        <position position="171"/>
    </location>
    <ligand>
        <name>Zn(2+)</name>
        <dbReference type="ChEBI" id="CHEBI:29105"/>
        <label>2</label>
    </ligand>
</feature>
<dbReference type="CDD" id="cd07723">
    <property type="entry name" value="hydroxyacylglutathione_hydrolase_MBL-fold"/>
    <property type="match status" value="1"/>
</dbReference>
<dbReference type="InterPro" id="IPR050110">
    <property type="entry name" value="Glyoxalase_II_hydrolase"/>
</dbReference>
<dbReference type="Gene3D" id="3.60.15.10">
    <property type="entry name" value="Ribonuclease Z/Hydroxyacylglutathione hydrolase-like"/>
    <property type="match status" value="1"/>
</dbReference>
<evidence type="ECO:0000256" key="4">
    <source>
        <dbReference type="ARBA" id="ARBA00022723"/>
    </source>
</evidence>
<dbReference type="InterPro" id="IPR032282">
    <property type="entry name" value="HAGH_C"/>
</dbReference>
<dbReference type="PIRSF" id="PIRSF005457">
    <property type="entry name" value="Glx"/>
    <property type="match status" value="1"/>
</dbReference>
<dbReference type="EC" id="3.1.2.6" evidence="7"/>
<comment type="pathway">
    <text evidence="2 7">Secondary metabolite metabolism; methylglyoxal degradation; (R)-lactate from methylglyoxal: step 2/2.</text>
</comment>
<gene>
    <name evidence="7 9" type="primary">gloB</name>
    <name evidence="9" type="ORF">GCM10023116_11380</name>
</gene>
<dbReference type="InterPro" id="IPR035680">
    <property type="entry name" value="Clx_II_MBL"/>
</dbReference>
<comment type="similarity">
    <text evidence="3 7">Belongs to the metallo-beta-lactamase superfamily. Glyoxalase II family.</text>
</comment>
<feature type="binding site" evidence="7">
    <location>
        <position position="60"/>
    </location>
    <ligand>
        <name>Zn(2+)</name>
        <dbReference type="ChEBI" id="CHEBI:29105"/>
        <label>2</label>
    </ligand>
</feature>
<feature type="domain" description="Metallo-beta-lactamase" evidence="8">
    <location>
        <begin position="12"/>
        <end position="171"/>
    </location>
</feature>
<evidence type="ECO:0000256" key="6">
    <source>
        <dbReference type="ARBA" id="ARBA00022833"/>
    </source>
</evidence>
<evidence type="ECO:0000313" key="9">
    <source>
        <dbReference type="EMBL" id="GAA4648864.1"/>
    </source>
</evidence>
<comment type="cofactor">
    <cofactor evidence="7">
        <name>Zn(2+)</name>
        <dbReference type="ChEBI" id="CHEBI:29105"/>
    </cofactor>
    <text evidence="7">Binds 2 Zn(2+) ions per subunit.</text>
</comment>
<evidence type="ECO:0000256" key="7">
    <source>
        <dbReference type="HAMAP-Rule" id="MF_01374"/>
    </source>
</evidence>
<dbReference type="PANTHER" id="PTHR43705:SF1">
    <property type="entry name" value="HYDROXYACYLGLUTATHIONE HYDROLASE GLOB"/>
    <property type="match status" value="1"/>
</dbReference>
<feature type="binding site" evidence="7">
    <location>
        <position position="111"/>
    </location>
    <ligand>
        <name>Zn(2+)</name>
        <dbReference type="ChEBI" id="CHEBI:29105"/>
        <label>1</label>
    </ligand>
</feature>
<dbReference type="Pfam" id="PF16123">
    <property type="entry name" value="HAGH_C"/>
    <property type="match status" value="1"/>
</dbReference>
<feature type="binding site" evidence="7">
    <location>
        <position position="55"/>
    </location>
    <ligand>
        <name>Zn(2+)</name>
        <dbReference type="ChEBI" id="CHEBI:29105"/>
        <label>1</label>
    </ligand>
</feature>
<evidence type="ECO:0000259" key="8">
    <source>
        <dbReference type="SMART" id="SM00849"/>
    </source>
</evidence>
<dbReference type="EMBL" id="BAABFL010000112">
    <property type="protein sequence ID" value="GAA4648864.1"/>
    <property type="molecule type" value="Genomic_DNA"/>
</dbReference>
<evidence type="ECO:0000256" key="5">
    <source>
        <dbReference type="ARBA" id="ARBA00022801"/>
    </source>
</evidence>
<feature type="binding site" evidence="7">
    <location>
        <position position="133"/>
    </location>
    <ligand>
        <name>Zn(2+)</name>
        <dbReference type="ChEBI" id="CHEBI:29105"/>
        <label>1</label>
    </ligand>
</feature>
<feature type="binding site" evidence="7">
    <location>
        <position position="133"/>
    </location>
    <ligand>
        <name>Zn(2+)</name>
        <dbReference type="ChEBI" id="CHEBI:29105"/>
        <label>2</label>
    </ligand>
</feature>
<keyword evidence="6 7" id="KW-0862">Zinc</keyword>
<dbReference type="NCBIfam" id="TIGR03413">
    <property type="entry name" value="GSH_gloB"/>
    <property type="match status" value="1"/>
</dbReference>
<dbReference type="GO" id="GO:0016787">
    <property type="term" value="F:hydrolase activity"/>
    <property type="evidence" value="ECO:0007669"/>
    <property type="project" value="UniProtKB-KW"/>
</dbReference>
<sequence length="259" mass="28206">MINVTGLPAFNDNYIWLQTDTDSQLCHVVDPGDGDIVLKACRDNNLELAGILITHHHGDHTGGIRTLLKHHDVPVYGPASENIPGLTHPLSENDTLLLHGCTFRVIETPGHTAGHIAYFGEPEQQAPILFCGDTLFAGGCGRLFEGTAEQMLASLTKLSALPDQTLIYCAHEYTMANLRFAQAVEADNTALQQRIAATEALRQNGESTVPSEMATERATNPFLRSGEATVKAAAEQFSGRTMTDDTDTFAAIRRWKDSF</sequence>
<keyword evidence="10" id="KW-1185">Reference proteome</keyword>
<dbReference type="Pfam" id="PF00753">
    <property type="entry name" value="Lactamase_B"/>
    <property type="match status" value="1"/>
</dbReference>